<evidence type="ECO:0000313" key="1">
    <source>
        <dbReference type="EMBL" id="GAF72081.1"/>
    </source>
</evidence>
<gene>
    <name evidence="1" type="ORF">S01H1_02857</name>
</gene>
<protein>
    <submittedName>
        <fullName evidence="1">Uncharacterized protein</fullName>
    </submittedName>
</protein>
<name>X0SA92_9ZZZZ</name>
<reference evidence="1" key="1">
    <citation type="journal article" date="2014" name="Front. Microbiol.">
        <title>High frequency of phylogenetically diverse reductive dehalogenase-homologous genes in deep subseafloor sedimentary metagenomes.</title>
        <authorList>
            <person name="Kawai M."/>
            <person name="Futagami T."/>
            <person name="Toyoda A."/>
            <person name="Takaki Y."/>
            <person name="Nishi S."/>
            <person name="Hori S."/>
            <person name="Arai W."/>
            <person name="Tsubouchi T."/>
            <person name="Morono Y."/>
            <person name="Uchiyama I."/>
            <person name="Ito T."/>
            <person name="Fujiyama A."/>
            <person name="Inagaki F."/>
            <person name="Takami H."/>
        </authorList>
    </citation>
    <scope>NUCLEOTIDE SEQUENCE</scope>
    <source>
        <strain evidence="1">Expedition CK06-06</strain>
    </source>
</reference>
<accession>X0SA92</accession>
<organism evidence="1">
    <name type="scientific">marine sediment metagenome</name>
    <dbReference type="NCBI Taxonomy" id="412755"/>
    <lineage>
        <taxon>unclassified sequences</taxon>
        <taxon>metagenomes</taxon>
        <taxon>ecological metagenomes</taxon>
    </lineage>
</organism>
<dbReference type="AlphaFoldDB" id="X0SA92"/>
<feature type="non-terminal residue" evidence="1">
    <location>
        <position position="1"/>
    </location>
</feature>
<proteinExistence type="predicted"/>
<dbReference type="EMBL" id="BARS01001457">
    <property type="protein sequence ID" value="GAF72081.1"/>
    <property type="molecule type" value="Genomic_DNA"/>
</dbReference>
<sequence>IADEFRNNSGVRTAMSTLYRSNYMLLITLFQEVASFVPEPY</sequence>
<comment type="caution">
    <text evidence="1">The sequence shown here is derived from an EMBL/GenBank/DDBJ whole genome shotgun (WGS) entry which is preliminary data.</text>
</comment>